<dbReference type="GO" id="GO:0022857">
    <property type="term" value="F:transmembrane transporter activity"/>
    <property type="evidence" value="ECO:0007669"/>
    <property type="project" value="InterPro"/>
</dbReference>
<dbReference type="GO" id="GO:0016020">
    <property type="term" value="C:membrane"/>
    <property type="evidence" value="ECO:0007669"/>
    <property type="project" value="UniProtKB-SubCell"/>
</dbReference>
<evidence type="ECO:0000256" key="5">
    <source>
        <dbReference type="ARBA" id="ARBA00022989"/>
    </source>
</evidence>
<dbReference type="PANTHER" id="PTHR36578">
    <property type="entry name" value="CHROMOSOME 15, WHOLE GENOME SHOTGUN SEQUENCE"/>
    <property type="match status" value="1"/>
</dbReference>
<feature type="transmembrane region" description="Helical" evidence="7">
    <location>
        <begin position="332"/>
        <end position="354"/>
    </location>
</feature>
<accession>A0A9P8G1B7</accession>
<keyword evidence="10" id="KW-1185">Reference proteome</keyword>
<feature type="transmembrane region" description="Helical" evidence="7">
    <location>
        <begin position="360"/>
        <end position="377"/>
    </location>
</feature>
<dbReference type="InterPro" id="IPR003609">
    <property type="entry name" value="Pan_app"/>
</dbReference>
<evidence type="ECO:0000259" key="8">
    <source>
        <dbReference type="PROSITE" id="PS50850"/>
    </source>
</evidence>
<evidence type="ECO:0000313" key="10">
    <source>
        <dbReference type="Proteomes" id="UP000729357"/>
    </source>
</evidence>
<dbReference type="InterPro" id="IPR005828">
    <property type="entry name" value="MFS_sugar_transport-like"/>
</dbReference>
<evidence type="ECO:0000256" key="6">
    <source>
        <dbReference type="ARBA" id="ARBA00023136"/>
    </source>
</evidence>
<evidence type="ECO:0000256" key="7">
    <source>
        <dbReference type="SAM" id="Phobius"/>
    </source>
</evidence>
<dbReference type="PANTHER" id="PTHR36578:SF2">
    <property type="entry name" value="PA14 DOMAIN-CONTAINING PROTEIN"/>
    <property type="match status" value="1"/>
</dbReference>
<feature type="transmembrane region" description="Helical" evidence="7">
    <location>
        <begin position="398"/>
        <end position="422"/>
    </location>
</feature>
<feature type="transmembrane region" description="Helical" evidence="7">
    <location>
        <begin position="111"/>
        <end position="130"/>
    </location>
</feature>
<dbReference type="PROSITE" id="PS50850">
    <property type="entry name" value="MFS"/>
    <property type="match status" value="1"/>
</dbReference>
<feature type="transmembrane region" description="Helical" evidence="7">
    <location>
        <begin position="302"/>
        <end position="320"/>
    </location>
</feature>
<evidence type="ECO:0000256" key="4">
    <source>
        <dbReference type="ARBA" id="ARBA00022692"/>
    </source>
</evidence>
<dbReference type="FunFam" id="1.20.1250.20:FF:000140">
    <property type="entry name" value="Putative MFS phospholipid transporter"/>
    <property type="match status" value="1"/>
</dbReference>
<evidence type="ECO:0000256" key="3">
    <source>
        <dbReference type="ARBA" id="ARBA00022448"/>
    </source>
</evidence>
<evidence type="ECO:0000256" key="2">
    <source>
        <dbReference type="ARBA" id="ARBA00010992"/>
    </source>
</evidence>
<keyword evidence="5 7" id="KW-1133">Transmembrane helix</keyword>
<reference evidence="9" key="2">
    <citation type="submission" date="2021-08" db="EMBL/GenBank/DDBJ databases">
        <authorList>
            <person name="Gostincar C."/>
            <person name="Sun X."/>
            <person name="Song Z."/>
            <person name="Gunde-Cimerman N."/>
        </authorList>
    </citation>
    <scope>NUCLEOTIDE SEQUENCE</scope>
    <source>
        <strain evidence="9">EXF-9298</strain>
    </source>
</reference>
<dbReference type="Pfam" id="PF14295">
    <property type="entry name" value="PAN_4"/>
    <property type="match status" value="2"/>
</dbReference>
<keyword evidence="4 7" id="KW-0812">Transmembrane</keyword>
<organism evidence="9 10">
    <name type="scientific">Aureobasidium melanogenum</name>
    <name type="common">Aureobasidium pullulans var. melanogenum</name>
    <dbReference type="NCBI Taxonomy" id="46634"/>
    <lineage>
        <taxon>Eukaryota</taxon>
        <taxon>Fungi</taxon>
        <taxon>Dikarya</taxon>
        <taxon>Ascomycota</taxon>
        <taxon>Pezizomycotina</taxon>
        <taxon>Dothideomycetes</taxon>
        <taxon>Dothideomycetidae</taxon>
        <taxon>Dothideales</taxon>
        <taxon>Saccotheciaceae</taxon>
        <taxon>Aureobasidium</taxon>
    </lineage>
</organism>
<dbReference type="Pfam" id="PF00083">
    <property type="entry name" value="Sugar_tr"/>
    <property type="match status" value="2"/>
</dbReference>
<protein>
    <submittedName>
        <fullName evidence="9">MFS phospholipid transporter</fullName>
    </submittedName>
</protein>
<reference evidence="9" key="1">
    <citation type="journal article" date="2021" name="J Fungi (Basel)">
        <title>Virulence traits and population genomics of the black yeast Aureobasidium melanogenum.</title>
        <authorList>
            <person name="Cernosa A."/>
            <person name="Sun X."/>
            <person name="Gostincar C."/>
            <person name="Fang C."/>
            <person name="Gunde-Cimerman N."/>
            <person name="Song Z."/>
        </authorList>
    </citation>
    <scope>NUCLEOTIDE SEQUENCE</scope>
    <source>
        <strain evidence="9">EXF-9298</strain>
    </source>
</reference>
<dbReference type="SUPFAM" id="SSF103473">
    <property type="entry name" value="MFS general substrate transporter"/>
    <property type="match status" value="1"/>
</dbReference>
<keyword evidence="6 7" id="KW-0472">Membrane</keyword>
<dbReference type="Proteomes" id="UP000729357">
    <property type="component" value="Unassembled WGS sequence"/>
</dbReference>
<evidence type="ECO:0000313" key="9">
    <source>
        <dbReference type="EMBL" id="KAG9986870.1"/>
    </source>
</evidence>
<feature type="domain" description="Major facilitator superfamily (MFS) profile" evidence="8">
    <location>
        <begin position="43"/>
        <end position="458"/>
    </location>
</feature>
<comment type="caution">
    <text evidence="9">The sequence shown here is derived from an EMBL/GenBank/DDBJ whole genome shotgun (WGS) entry which is preliminary data.</text>
</comment>
<sequence length="1270" mass="133977">MTIKDIFRPGVLQPQFEKSDAAAPIDETPVEVTTKTWWQRRAPVIACGSGLFSDGYLNGVIGSVNTILKKLYKHEYTHSNAQSNITSLVFVGEVVGIIIFGYTSDRFSRKWSIFASTFVFAALAAGSYGANGSINGMFAALAAYRFLLGIGIGGEYPAGSVGCSESTGELESGTRNRWFIWFTNLAIDMGFVVAAFVPMIVVLATGDNHLRAAWRIMLGIGVIPPLSLFYMRWKLQEPEAYKRNTMAKCKTPWKLIIKKYWFRLLVVSTIWFIYDYSSYAFGTYSAPSVDNVLGPNAPMWKTFGWNTVINLFYIPGAFIGSYVSDWIGPRKALAYGVTAQAVVGFIMAGCYEKLAIPKNIGGFVVVYGIFLSLGELGPGDNIGLIASKTSATAVRGRYYAVAAAFGKIGAFIGNYLFPILVADAGSNTIKGNQYPFWVASSLCILSAFLAFFCLPEIGQDTIDHEDAAFKGYLLEHGWDISRMGLAGASAPMESDAESSRYNAGKMDHKMYSAILVAAFAAYTCAQNLDTDAIAQADPIPTPDIPVVYSTSFDYALPAATVIVETIAYDASAAAASASAEVVADANEAQPTGVISKRDDASCTALYAKHGSTFNSPSGSLYYISCGADYAGYDLAAVSGSSFANCYDKCDGYPGCVSFSFVGGSGAGTCYLKRRGASTAISNGGVNGGALVNMPTPTNPNICVAQPTGISYTSTPDSDTAFLADKYYSDAATAAQPPAGYTEAFKNLQASNNALGYLGFSLMSSYSPSVCAARCDKVNGCQAINIYFERDPTVDPNDASCADSYGKSYVQIKCVYWGGPVTASNALNFGQYRNKFHVVIAGSNGYVNRSIDTPTGYTGPTYLGNSVISAPQTDCAGYNNTLQGYLWTTGPFDAGRCAAACSAYNANPSGSGVAQTCQFFNTYVLRNNGKDAGQYCALYQQSFPSSASVSSTNINGVTYTFGYSYTFTNATSAGGPAIPCAVASASSIIGAFTLQGFCSTLLGYNAPTSTATMVVSPTSKIVSTIVPAASSVVSTSIVTIFVATTTRVAAKRAEQLQTPAALSFPGSIISAACSLQASKATTTVLTTTTSTASTVLFTSLTTATASTTTITVTSSTSATATVNPSPNSNGCAQAGLCSKDKPVPTYDCKEGSDGKCACGTDTNGVIVCYVPDKCTKLCDKTADCASSDVCVFNTCCNNNGSASSGKGNCFPAATRCSNPASTRRMFKRGERKFRPMVKRRDTAEECTALSCPGTWVDETTGVVVQGIDAPL</sequence>
<dbReference type="Gene3D" id="3.50.4.10">
    <property type="entry name" value="Hepatocyte Growth Factor"/>
    <property type="match status" value="1"/>
</dbReference>
<dbReference type="InterPro" id="IPR020846">
    <property type="entry name" value="MFS_dom"/>
</dbReference>
<dbReference type="Gene3D" id="1.20.1250.20">
    <property type="entry name" value="MFS general substrate transporter like domains"/>
    <property type="match status" value="1"/>
</dbReference>
<comment type="similarity">
    <text evidence="2">Belongs to the major facilitator superfamily. Sugar transporter (TC 2.A.1.1) family.</text>
</comment>
<evidence type="ECO:0000256" key="1">
    <source>
        <dbReference type="ARBA" id="ARBA00004141"/>
    </source>
</evidence>
<keyword evidence="3" id="KW-0813">Transport</keyword>
<gene>
    <name evidence="9" type="ORF">KCU98_g3731</name>
</gene>
<feature type="transmembrane region" description="Helical" evidence="7">
    <location>
        <begin position="260"/>
        <end position="282"/>
    </location>
</feature>
<dbReference type="EMBL" id="JAHFXS010000269">
    <property type="protein sequence ID" value="KAG9986870.1"/>
    <property type="molecule type" value="Genomic_DNA"/>
</dbReference>
<dbReference type="AlphaFoldDB" id="A0A9P8G1B7"/>
<feature type="transmembrane region" description="Helical" evidence="7">
    <location>
        <begin position="85"/>
        <end position="104"/>
    </location>
</feature>
<feature type="transmembrane region" description="Helical" evidence="7">
    <location>
        <begin position="434"/>
        <end position="454"/>
    </location>
</feature>
<feature type="transmembrane region" description="Helical" evidence="7">
    <location>
        <begin position="179"/>
        <end position="206"/>
    </location>
</feature>
<name>A0A9P8G1B7_AURME</name>
<feature type="transmembrane region" description="Helical" evidence="7">
    <location>
        <begin position="510"/>
        <end position="528"/>
    </location>
</feature>
<feature type="transmembrane region" description="Helical" evidence="7">
    <location>
        <begin position="212"/>
        <end position="233"/>
    </location>
</feature>
<proteinExistence type="inferred from homology"/>
<dbReference type="InterPro" id="IPR036259">
    <property type="entry name" value="MFS_trans_sf"/>
</dbReference>
<feature type="non-terminal residue" evidence="9">
    <location>
        <position position="1"/>
    </location>
</feature>
<comment type="subcellular location">
    <subcellularLocation>
        <location evidence="1">Membrane</location>
        <topology evidence="1">Multi-pass membrane protein</topology>
    </subcellularLocation>
</comment>